<evidence type="ECO:0000256" key="1">
    <source>
        <dbReference type="ARBA" id="ARBA00023211"/>
    </source>
</evidence>
<dbReference type="InterPro" id="IPR050073">
    <property type="entry name" value="2-IPM_HCS-like"/>
</dbReference>
<dbReference type="RefSeq" id="WP_234185067.1">
    <property type="nucleotide sequence ID" value="NZ_CP133097.1"/>
</dbReference>
<dbReference type="SUPFAM" id="SSF51569">
    <property type="entry name" value="Aldolase"/>
    <property type="match status" value="1"/>
</dbReference>
<evidence type="ECO:0000313" key="3">
    <source>
        <dbReference type="EMBL" id="MCZ2654698.1"/>
    </source>
</evidence>
<dbReference type="PANTHER" id="PTHR10277">
    <property type="entry name" value="HOMOCITRATE SYNTHASE-RELATED"/>
    <property type="match status" value="1"/>
</dbReference>
<keyword evidence="1" id="KW-0464">Manganese</keyword>
<proteinExistence type="predicted"/>
<dbReference type="InterPro" id="IPR000891">
    <property type="entry name" value="PYR_CT"/>
</dbReference>
<evidence type="ECO:0000259" key="2">
    <source>
        <dbReference type="Pfam" id="PF00682"/>
    </source>
</evidence>
<dbReference type="GO" id="GO:0003824">
    <property type="term" value="F:catalytic activity"/>
    <property type="evidence" value="ECO:0007669"/>
    <property type="project" value="UniProtKB-ARBA"/>
</dbReference>
<name>A0ABD4VTD8_BACFG</name>
<protein>
    <submittedName>
        <fullName evidence="3">Aldolase catalytic domain-containing protein</fullName>
    </submittedName>
</protein>
<feature type="domain" description="Pyruvate carboxyltransferase" evidence="2">
    <location>
        <begin position="4"/>
        <end position="262"/>
    </location>
</feature>
<dbReference type="AlphaFoldDB" id="A0ABD4VTD8"/>
<dbReference type="Gene3D" id="3.20.20.70">
    <property type="entry name" value="Aldolase class I"/>
    <property type="match status" value="1"/>
</dbReference>
<dbReference type="EMBL" id="JAPUAC010000007">
    <property type="protein sequence ID" value="MCZ2654698.1"/>
    <property type="molecule type" value="Genomic_DNA"/>
</dbReference>
<evidence type="ECO:0000313" key="4">
    <source>
        <dbReference type="Proteomes" id="UP001075704"/>
    </source>
</evidence>
<comment type="caution">
    <text evidence="3">The sequence shown here is derived from an EMBL/GenBank/DDBJ whole genome shotgun (WGS) entry which is preliminary data.</text>
</comment>
<dbReference type="InterPro" id="IPR013785">
    <property type="entry name" value="Aldolase_TIM"/>
</dbReference>
<dbReference type="CDD" id="cd07944">
    <property type="entry name" value="DRE_TIM_HOA_like"/>
    <property type="match status" value="1"/>
</dbReference>
<organism evidence="3 4">
    <name type="scientific">Bacteroides fragilis</name>
    <dbReference type="NCBI Taxonomy" id="817"/>
    <lineage>
        <taxon>Bacteria</taxon>
        <taxon>Pseudomonadati</taxon>
        <taxon>Bacteroidota</taxon>
        <taxon>Bacteroidia</taxon>
        <taxon>Bacteroidales</taxon>
        <taxon>Bacteroidaceae</taxon>
        <taxon>Bacteroides</taxon>
    </lineage>
</organism>
<dbReference type="Proteomes" id="UP001075704">
    <property type="component" value="Unassembled WGS sequence"/>
</dbReference>
<sequence length="534" mass="61278">MNNFKLLDCTLRDGGYVNDWEFGHNTLVNIFERVTSSGVDFIEVGFLDQRRDFDVNRSIMPTTECMANIYGGLNSKKTQVVGMIDFGTCDIQNIQPCKDSFLDGIRVIFKKHLRVEALEYCKQIKNLGYKVFTQAVSITSYTDEELLDLIKLVNVIKPYAVSIVDTYGLLHKSSLFHYYEMMNQHLDEGIGIGYHSHNNFQLGYANCIELMNHHGNSSRELLCDGSVFGMGKGAGNAPTELLAMYMNENYGKHYDISQLLEAIDVNILDIYKHTSWGYSMKFFIAASNDCHPDYVSYLLNKKTLSVKSINEILRNLVENKKLLYDKNYIEQLYVDYQKHTCDDSEAYIELSSQIKGKDILVIGPGRSVKEEEKTITEYISRNNPIVISINFLPENWTTDYLFLTNSKRYVQQATSISQLNGDTQIIATSNVTKSNGRFDYNLDYESLIDREAVFMDNSFIMLLKVLMKIGVTRVTLAGFDGYSSDRETNYYSTKMEYEFAKQKGDEINAYVDRILIELRRQITLTFITSTVYKV</sequence>
<accession>A0ABD4VTD8</accession>
<dbReference type="PANTHER" id="PTHR10277:SF9">
    <property type="entry name" value="2-ISOPROPYLMALATE SYNTHASE 1, CHLOROPLASTIC-RELATED"/>
    <property type="match status" value="1"/>
</dbReference>
<dbReference type="Pfam" id="PF00682">
    <property type="entry name" value="HMGL-like"/>
    <property type="match status" value="1"/>
</dbReference>
<reference evidence="3" key="1">
    <citation type="submission" date="2022-12" db="EMBL/GenBank/DDBJ databases">
        <title>Development of a Multilocus Sequence Typing Scheme for Bacteroides fragilis Based on Whole Genome Sequencing Data and Clinical Application.</title>
        <authorList>
            <person name="Nielsen F.D."/>
            <person name="Justesen U.S."/>
        </authorList>
    </citation>
    <scope>NUCLEOTIDE SEQUENCE</scope>
    <source>
        <strain evidence="3">BF_BC_ODE_DK_2015_2</strain>
    </source>
</reference>
<gene>
    <name evidence="3" type="ORF">O1422_11060</name>
</gene>